<accession>A0A7W8ZQ96</accession>
<reference evidence="1 2" key="1">
    <citation type="submission" date="2020-08" db="EMBL/GenBank/DDBJ databases">
        <title>Genomic Encyclopedia of Type Strains, Phase IV (KMG-V): Genome sequencing to study the core and pangenomes of soil and plant-associated prokaryotes.</title>
        <authorList>
            <person name="Whitman W."/>
        </authorList>
    </citation>
    <scope>NUCLEOTIDE SEQUENCE [LARGE SCALE GENOMIC DNA]</scope>
    <source>
        <strain evidence="1 2">S3M1</strain>
    </source>
</reference>
<comment type="caution">
    <text evidence="1">The sequence shown here is derived from an EMBL/GenBank/DDBJ whole genome shotgun (WGS) entry which is preliminary data.</text>
</comment>
<dbReference type="RefSeq" id="WP_183883784.1">
    <property type="nucleotide sequence ID" value="NZ_JACHCE010000006.1"/>
</dbReference>
<gene>
    <name evidence="1" type="ORF">HDE68_003862</name>
</gene>
<dbReference type="EMBL" id="JACHCE010000006">
    <property type="protein sequence ID" value="MBB5637937.1"/>
    <property type="molecule type" value="Genomic_DNA"/>
</dbReference>
<protein>
    <submittedName>
        <fullName evidence="1">Uncharacterized protein</fullName>
    </submittedName>
</protein>
<dbReference type="AlphaFoldDB" id="A0A7W8ZQ96"/>
<proteinExistence type="predicted"/>
<name>A0A7W8ZQ96_9SPHI</name>
<organism evidence="1 2">
    <name type="scientific">Pedobacter cryoconitis</name>
    <dbReference type="NCBI Taxonomy" id="188932"/>
    <lineage>
        <taxon>Bacteria</taxon>
        <taxon>Pseudomonadati</taxon>
        <taxon>Bacteroidota</taxon>
        <taxon>Sphingobacteriia</taxon>
        <taxon>Sphingobacteriales</taxon>
        <taxon>Sphingobacteriaceae</taxon>
        <taxon>Pedobacter</taxon>
    </lineage>
</organism>
<evidence type="ECO:0000313" key="2">
    <source>
        <dbReference type="Proteomes" id="UP000537204"/>
    </source>
</evidence>
<dbReference type="Proteomes" id="UP000537204">
    <property type="component" value="Unassembled WGS sequence"/>
</dbReference>
<evidence type="ECO:0000313" key="1">
    <source>
        <dbReference type="EMBL" id="MBB5637937.1"/>
    </source>
</evidence>
<sequence length="248" mass="26785">MCKQGVIQLIGKPINEEQAAVSFSLLPGSDPVAMGCFLAIWEGTAVLSTSEALQARKIGSGELFGEHTFDQLFIGKKNYIIGLGIDKGRETETIIATLSLTISAVFNQLLPAVYSNISVNADNIGTDFLIAHFTSPCCNQIKSNKKWIALFHGEFSPGIYDGTNMIATSKAAPYQYSGSIIMKNIPKGLGRFETYTLIFGQGLDKSGNLDYSKLISSCTFIVWRSKIYIGTSAASPFSAPLPLLLHAL</sequence>